<name>A0A5B8J4A8_9RHOB</name>
<sequence length="179" mass="19730">MSQRTYLIRPGELRSQSRSFAFRPESAELEQIAQDLDILGLRKLSFEGALTPAGKEGWDLNATLGATVTQACVVTLKPVTTRIDTTVERRYRSSLPDDEAIGEVEMPDDETLEPLSETIDLGQVIRESLALELPPFPRADSASFGQAVFTEPGKTPMSDEDTKPFAGLAGLKERFKDQQ</sequence>
<evidence type="ECO:0000313" key="3">
    <source>
        <dbReference type="Proteomes" id="UP000318483"/>
    </source>
</evidence>
<organism evidence="2 3">
    <name type="scientific">Qingshengfaniella alkalisoli</name>
    <dbReference type="NCBI Taxonomy" id="2599296"/>
    <lineage>
        <taxon>Bacteria</taxon>
        <taxon>Pseudomonadati</taxon>
        <taxon>Pseudomonadota</taxon>
        <taxon>Alphaproteobacteria</taxon>
        <taxon>Rhodobacterales</taxon>
        <taxon>Paracoccaceae</taxon>
        <taxon>Qingshengfaniella</taxon>
    </lineage>
</organism>
<reference evidence="2 3" key="1">
    <citation type="submission" date="2019-07" db="EMBL/GenBank/DDBJ databases">
        <title>Litoreibacter alkalisoli sp. nov., isolated from saline-alkaline soil.</title>
        <authorList>
            <person name="Wang S."/>
            <person name="Xu L."/>
            <person name="Xing Y.-T."/>
            <person name="Sun J.-Q."/>
        </authorList>
    </citation>
    <scope>NUCLEOTIDE SEQUENCE [LARGE SCALE GENOMIC DNA]</scope>
    <source>
        <strain evidence="2 3">LN3S51</strain>
    </source>
</reference>
<dbReference type="RefSeq" id="WP_146364726.1">
    <property type="nucleotide sequence ID" value="NZ_CP042261.1"/>
</dbReference>
<protein>
    <submittedName>
        <fullName evidence="2">DUF177 domain-containing protein</fullName>
    </submittedName>
</protein>
<evidence type="ECO:0000256" key="1">
    <source>
        <dbReference type="SAM" id="MobiDB-lite"/>
    </source>
</evidence>
<dbReference type="InterPro" id="IPR003772">
    <property type="entry name" value="YceD"/>
</dbReference>
<dbReference type="OrthoDB" id="8443793at2"/>
<dbReference type="Pfam" id="PF02620">
    <property type="entry name" value="YceD"/>
    <property type="match status" value="1"/>
</dbReference>
<keyword evidence="3" id="KW-1185">Reference proteome</keyword>
<dbReference type="Proteomes" id="UP000318483">
    <property type="component" value="Chromosome"/>
</dbReference>
<dbReference type="KEGG" id="lit:FPZ52_06695"/>
<gene>
    <name evidence="2" type="ORF">FPZ52_06695</name>
</gene>
<dbReference type="EMBL" id="CP042261">
    <property type="protein sequence ID" value="QDY69347.1"/>
    <property type="molecule type" value="Genomic_DNA"/>
</dbReference>
<evidence type="ECO:0000313" key="2">
    <source>
        <dbReference type="EMBL" id="QDY69347.1"/>
    </source>
</evidence>
<feature type="region of interest" description="Disordered" evidence="1">
    <location>
        <begin position="148"/>
        <end position="179"/>
    </location>
</feature>
<dbReference type="AlphaFoldDB" id="A0A5B8J4A8"/>
<proteinExistence type="predicted"/>
<accession>A0A5B8J4A8</accession>